<keyword evidence="2" id="KW-1185">Reference proteome</keyword>
<accession>A0AAD7VPD4</accession>
<dbReference type="AlphaFoldDB" id="A0AAD7VPD4"/>
<proteinExistence type="predicted"/>
<organism evidence="1 2">
    <name type="scientific">Lipomyces tetrasporus</name>
    <dbReference type="NCBI Taxonomy" id="54092"/>
    <lineage>
        <taxon>Eukaryota</taxon>
        <taxon>Fungi</taxon>
        <taxon>Dikarya</taxon>
        <taxon>Ascomycota</taxon>
        <taxon>Saccharomycotina</taxon>
        <taxon>Lipomycetes</taxon>
        <taxon>Lipomycetales</taxon>
        <taxon>Lipomycetaceae</taxon>
        <taxon>Lipomyces</taxon>
    </lineage>
</organism>
<comment type="caution">
    <text evidence="1">The sequence shown here is derived from an EMBL/GenBank/DDBJ whole genome shotgun (WGS) entry which is preliminary data.</text>
</comment>
<sequence>MVVIEVWTGETYGKLLDDKDMWINGKGVNVVMLIYGPLEYRDHKWVGELRETFIEVCRPDSHDRFDLIQDGFELVHECLPVTLTLNSYLSQLGNGSYENSCAK</sequence>
<evidence type="ECO:0000313" key="1">
    <source>
        <dbReference type="EMBL" id="KAJ8096596.1"/>
    </source>
</evidence>
<protein>
    <submittedName>
        <fullName evidence="1">Uncharacterized protein</fullName>
    </submittedName>
</protein>
<dbReference type="EMBL" id="JARPMG010000013">
    <property type="protein sequence ID" value="KAJ8096596.1"/>
    <property type="molecule type" value="Genomic_DNA"/>
</dbReference>
<dbReference type="GeneID" id="80885994"/>
<name>A0AAD7VPD4_9ASCO</name>
<evidence type="ECO:0000313" key="2">
    <source>
        <dbReference type="Proteomes" id="UP001217417"/>
    </source>
</evidence>
<gene>
    <name evidence="1" type="ORF">POJ06DRAFT_304127</name>
</gene>
<dbReference type="RefSeq" id="XP_056040046.1">
    <property type="nucleotide sequence ID" value="XM_056190828.1"/>
</dbReference>
<dbReference type="Proteomes" id="UP001217417">
    <property type="component" value="Unassembled WGS sequence"/>
</dbReference>
<reference evidence="1" key="1">
    <citation type="submission" date="2023-03" db="EMBL/GenBank/DDBJ databases">
        <title>Near-Complete genome sequence of Lipomyces tetrasporous NRRL Y-64009, an oleaginous yeast capable of growing on lignocellulosic hydrolysates.</title>
        <authorList>
            <consortium name="Lawrence Berkeley National Laboratory"/>
            <person name="Jagtap S.S."/>
            <person name="Liu J.-J."/>
            <person name="Walukiewicz H.E."/>
            <person name="Pangilinan J."/>
            <person name="Lipzen A."/>
            <person name="Ahrendt S."/>
            <person name="Koriabine M."/>
            <person name="Cobaugh K."/>
            <person name="Salamov A."/>
            <person name="Yoshinaga Y."/>
            <person name="Ng V."/>
            <person name="Daum C."/>
            <person name="Grigoriev I.V."/>
            <person name="Slininger P.J."/>
            <person name="Dien B.S."/>
            <person name="Jin Y.-S."/>
            <person name="Rao C.V."/>
        </authorList>
    </citation>
    <scope>NUCLEOTIDE SEQUENCE</scope>
    <source>
        <strain evidence="1">NRRL Y-64009</strain>
    </source>
</reference>